<feature type="domain" description="Peptidase C39-like" evidence="1">
    <location>
        <begin position="58"/>
        <end position="222"/>
    </location>
</feature>
<evidence type="ECO:0000313" key="3">
    <source>
        <dbReference type="Proteomes" id="UP000233440"/>
    </source>
</evidence>
<dbReference type="InterPro" id="IPR016997">
    <property type="entry name" value="UCP032442"/>
</dbReference>
<comment type="caution">
    <text evidence="2">The sequence shown here is derived from an EMBL/GenBank/DDBJ whole genome shotgun (WGS) entry which is preliminary data.</text>
</comment>
<keyword evidence="3" id="KW-1185">Reference proteome</keyword>
<dbReference type="PANTHER" id="PTHR37806:SF1">
    <property type="entry name" value="PEPTIDASE C39-LIKE DOMAIN-CONTAINING PROTEIN"/>
    <property type="match status" value="1"/>
</dbReference>
<dbReference type="InterPro" id="IPR039563">
    <property type="entry name" value="Peptidase_C39_single_dom"/>
</dbReference>
<evidence type="ECO:0000313" key="2">
    <source>
        <dbReference type="EMBL" id="PKR84368.1"/>
    </source>
</evidence>
<dbReference type="EMBL" id="PIQO01000011">
    <property type="protein sequence ID" value="PKR84368.1"/>
    <property type="molecule type" value="Genomic_DNA"/>
</dbReference>
<accession>A0A2N3LIB2</accession>
<protein>
    <recommendedName>
        <fullName evidence="1">Peptidase C39-like domain-containing protein</fullName>
    </recommendedName>
</protein>
<dbReference type="PANTHER" id="PTHR37806">
    <property type="entry name" value="LMO0724 PROTEIN"/>
    <property type="match status" value="1"/>
</dbReference>
<proteinExistence type="predicted"/>
<dbReference type="PIRSF" id="PIRSF032442">
    <property type="entry name" value="UCP032442"/>
    <property type="match status" value="1"/>
</dbReference>
<dbReference type="InterPro" id="IPR039564">
    <property type="entry name" value="Peptidase_C39-like"/>
</dbReference>
<dbReference type="Pfam" id="PF13529">
    <property type="entry name" value="Peptidase_C39_2"/>
    <property type="match status" value="1"/>
</dbReference>
<gene>
    <name evidence="2" type="ORF">CWO92_14820</name>
</gene>
<dbReference type="Proteomes" id="UP000233440">
    <property type="component" value="Unassembled WGS sequence"/>
</dbReference>
<dbReference type="AlphaFoldDB" id="A0A2N3LIB2"/>
<dbReference type="RefSeq" id="WP_101354995.1">
    <property type="nucleotide sequence ID" value="NZ_PIQO01000011.1"/>
</dbReference>
<evidence type="ECO:0000259" key="1">
    <source>
        <dbReference type="Pfam" id="PF13529"/>
    </source>
</evidence>
<organism evidence="2 3">
    <name type="scientific">Heyndrickxia camelliae</name>
    <dbReference type="NCBI Taxonomy" id="1707093"/>
    <lineage>
        <taxon>Bacteria</taxon>
        <taxon>Bacillati</taxon>
        <taxon>Bacillota</taxon>
        <taxon>Bacilli</taxon>
        <taxon>Bacillales</taxon>
        <taxon>Bacillaceae</taxon>
        <taxon>Heyndrickxia</taxon>
    </lineage>
</organism>
<sequence length="251" mass="28677">MKQFISVLLCFLFLIGTGVIVYAIRDTKESIPFHHESTENIDTSAYTVIKMKDKVSINAPVISQYPELDRGCEVTSLAMLLQSAGIHIDKLTLAKEIKKNPTPRTIKHGEIYYGDPNEGFVGNIYSFQQQGFGVYNKPIFELGNKYLPGKLINLTGHSFEDLKIYLSDNRPIWVIINTEYKKLPPSYFQTWNTENGKIHITYKEHSVLLTGYDQKYIYFNDPLTGQKNKAPADSFKEAWVQMGSQAITYEK</sequence>
<dbReference type="OrthoDB" id="1164310at2"/>
<dbReference type="Gene3D" id="3.90.70.10">
    <property type="entry name" value="Cysteine proteinases"/>
    <property type="match status" value="1"/>
</dbReference>
<reference evidence="2 3" key="1">
    <citation type="submission" date="2017-11" db="EMBL/GenBank/DDBJ databases">
        <title>Bacillus camelliae sp. nov., isolated from pu'er tea.</title>
        <authorList>
            <person name="Niu L."/>
        </authorList>
    </citation>
    <scope>NUCLEOTIDE SEQUENCE [LARGE SCALE GENOMIC DNA]</scope>
    <source>
        <strain evidence="2 3">7578-1</strain>
    </source>
</reference>
<name>A0A2N3LIB2_9BACI</name>
<dbReference type="CDD" id="cd02549">
    <property type="entry name" value="Peptidase_C39A"/>
    <property type="match status" value="1"/>
</dbReference>